<feature type="compositionally biased region" description="Low complexity" evidence="1">
    <location>
        <begin position="314"/>
        <end position="326"/>
    </location>
</feature>
<dbReference type="Proteomes" id="UP000225706">
    <property type="component" value="Unassembled WGS sequence"/>
</dbReference>
<feature type="region of interest" description="Disordered" evidence="1">
    <location>
        <begin position="307"/>
        <end position="327"/>
    </location>
</feature>
<feature type="region of interest" description="Disordered" evidence="1">
    <location>
        <begin position="224"/>
        <end position="243"/>
    </location>
</feature>
<accession>A0A2B4RNQ3</accession>
<feature type="non-terminal residue" evidence="2">
    <location>
        <position position="747"/>
    </location>
</feature>
<dbReference type="EMBL" id="LSMT01000411">
    <property type="protein sequence ID" value="PFX18433.1"/>
    <property type="molecule type" value="Genomic_DNA"/>
</dbReference>
<dbReference type="PANTHER" id="PTHR47331:SF5">
    <property type="entry name" value="RIBONUCLEASE H"/>
    <property type="match status" value="1"/>
</dbReference>
<dbReference type="AlphaFoldDB" id="A0A2B4RNQ3"/>
<reference evidence="3" key="1">
    <citation type="journal article" date="2017" name="bioRxiv">
        <title>Comparative analysis of the genomes of Stylophora pistillata and Acropora digitifera provides evidence for extensive differences between species of corals.</title>
        <authorList>
            <person name="Voolstra C.R."/>
            <person name="Li Y."/>
            <person name="Liew Y.J."/>
            <person name="Baumgarten S."/>
            <person name="Zoccola D."/>
            <person name="Flot J.-F."/>
            <person name="Tambutte S."/>
            <person name="Allemand D."/>
            <person name="Aranda M."/>
        </authorList>
    </citation>
    <scope>NUCLEOTIDE SEQUENCE [LARGE SCALE GENOMIC DNA]</scope>
</reference>
<protein>
    <recommendedName>
        <fullName evidence="4">OTU domain-containing protein</fullName>
    </recommendedName>
</protein>
<evidence type="ECO:0000313" key="3">
    <source>
        <dbReference type="Proteomes" id="UP000225706"/>
    </source>
</evidence>
<keyword evidence="3" id="KW-1185">Reference proteome</keyword>
<feature type="region of interest" description="Disordered" evidence="1">
    <location>
        <begin position="283"/>
        <end position="302"/>
    </location>
</feature>
<dbReference type="PANTHER" id="PTHR47331">
    <property type="entry name" value="PHD-TYPE DOMAIN-CONTAINING PROTEIN"/>
    <property type="match status" value="1"/>
</dbReference>
<name>A0A2B4RNQ3_STYPI</name>
<evidence type="ECO:0000256" key="1">
    <source>
        <dbReference type="SAM" id="MobiDB-lite"/>
    </source>
</evidence>
<sequence>MANPGGFLKKVIADKPLGPEKAIFAVREVVQRDIPICKSRGMACVIEVGGRKRLLTWHGVINENDQAKPIKLHRSSHELEMSKIKENGGCSFISVKGRDDAFTGKCSILYLQVPESKEKIKDVVAYSFIGCKDIVKFTFKYSQQSRKHELRSSDKKGCFFEKSAILGSPIITDKGRVIGVVGEDSNGQFCPNFLTETEFNHEEKDATEGGTCEVKDKDSGCALDAPDAFDKKENDPSEGGTSEIKVKEYEDSGYALATPDATGPIGPSNENLEKLTNAIIERKSNPPVPTSDQTARKNQEEGLRKFVTGREKSSSSTETVSTFESTGKSAIGQTTNNLTQLKSIISGKNKGGLEELKNAASEMGFTVSDNDRGGNCLFHALAEQLEIVTGIPIKHEELRKTLVGYLAGNPKLPTSKTQYTPSFRRLVSSGKRILGLQLSSLTGTALEAIRDLKVSYPEYKEAKEIIQSKFGGERRRLQADMDQIEKMPPLKSNDVQSFERFADLVRIAVVKLQAEGRGGELEDGALHTLLEVRIRVEAVEMAHGIEAETVGAALDSSKRVDKGGRIRNLFSEGNHFGKEPAVPTSKPPDVYCGGNHGVCSCRRFQNMGVIERWNVTRDKRLCFRCLASDHEGRACTKARPCNINGCKINHHHLLHGPAQVWLKANDRKVKVNALLDDGSNETFINEEVAGVLGLKERYHTVTVNVLNYEVETFQSMPLDVTIESLDGEFSKDIKVKTCPKRVTGNYK</sequence>
<gene>
    <name evidence="2" type="ORF">AWC38_SpisGene17194</name>
</gene>
<dbReference type="Gene3D" id="3.90.70.80">
    <property type="match status" value="1"/>
</dbReference>
<proteinExistence type="predicted"/>
<evidence type="ECO:0000313" key="2">
    <source>
        <dbReference type="EMBL" id="PFX18433.1"/>
    </source>
</evidence>
<evidence type="ECO:0008006" key="4">
    <source>
        <dbReference type="Google" id="ProtNLM"/>
    </source>
</evidence>
<organism evidence="2 3">
    <name type="scientific">Stylophora pistillata</name>
    <name type="common">Smooth cauliflower coral</name>
    <dbReference type="NCBI Taxonomy" id="50429"/>
    <lineage>
        <taxon>Eukaryota</taxon>
        <taxon>Metazoa</taxon>
        <taxon>Cnidaria</taxon>
        <taxon>Anthozoa</taxon>
        <taxon>Hexacorallia</taxon>
        <taxon>Scleractinia</taxon>
        <taxon>Astrocoeniina</taxon>
        <taxon>Pocilloporidae</taxon>
        <taxon>Stylophora</taxon>
    </lineage>
</organism>
<comment type="caution">
    <text evidence="2">The sequence shown here is derived from an EMBL/GenBank/DDBJ whole genome shotgun (WGS) entry which is preliminary data.</text>
</comment>